<keyword evidence="3" id="KW-1003">Cell membrane</keyword>
<evidence type="ECO:0000256" key="5">
    <source>
        <dbReference type="ARBA" id="ARBA00022519"/>
    </source>
</evidence>
<dbReference type="InterPro" id="IPR012902">
    <property type="entry name" value="N_methyl_site"/>
</dbReference>
<evidence type="ECO:0000256" key="6">
    <source>
        <dbReference type="ARBA" id="ARBA00022692"/>
    </source>
</evidence>
<sequence>MKPRMAGYSLLEVLVAFALLAAALTVLLAALSTASRQVRLGEDAGRARLHAQSLLATLGTEPPLRVGTQQGQWEQGRYRWQLQVQPWQEAQGQPAPGSNTLLHIQLQVRWGERAGEQLELQSLRLATAGGEG</sequence>
<accession>A0A0R0BBK8</accession>
<dbReference type="Proteomes" id="UP000051254">
    <property type="component" value="Unassembled WGS sequence"/>
</dbReference>
<dbReference type="NCBIfam" id="NF047828">
    <property type="entry name" value="T3SSXpsI"/>
    <property type="match status" value="1"/>
</dbReference>
<dbReference type="AlphaFoldDB" id="A0A0R0BBK8"/>
<evidence type="ECO:0000256" key="2">
    <source>
        <dbReference type="ARBA" id="ARBA00008358"/>
    </source>
</evidence>
<comment type="subcellular location">
    <subcellularLocation>
        <location evidence="1">Cell inner membrane</location>
        <topology evidence="1">Single-pass membrane protein</topology>
    </subcellularLocation>
</comment>
<dbReference type="RefSeq" id="WP_057667725.1">
    <property type="nucleotide sequence ID" value="NZ_LDJH01000031.1"/>
</dbReference>
<dbReference type="GO" id="GO:0015627">
    <property type="term" value="C:type II protein secretion system complex"/>
    <property type="evidence" value="ECO:0007669"/>
    <property type="project" value="InterPro"/>
</dbReference>
<organism evidence="9 10">
    <name type="scientific">Stenotrophomonas koreensis</name>
    <dbReference type="NCBI Taxonomy" id="266128"/>
    <lineage>
        <taxon>Bacteria</taxon>
        <taxon>Pseudomonadati</taxon>
        <taxon>Pseudomonadota</taxon>
        <taxon>Gammaproteobacteria</taxon>
        <taxon>Lysobacterales</taxon>
        <taxon>Lysobacteraceae</taxon>
        <taxon>Stenotrophomonas</taxon>
    </lineage>
</organism>
<reference evidence="9 10" key="1">
    <citation type="submission" date="2015-05" db="EMBL/GenBank/DDBJ databases">
        <title>Genome sequencing and analysis of members of genus Stenotrophomonas.</title>
        <authorList>
            <person name="Patil P.P."/>
            <person name="Midha S."/>
            <person name="Patil P.B."/>
        </authorList>
    </citation>
    <scope>NUCLEOTIDE SEQUENCE [LARGE SCALE GENOMIC DNA]</scope>
    <source>
        <strain evidence="9 10">DSM 17805</strain>
    </source>
</reference>
<dbReference type="InterPro" id="IPR010052">
    <property type="entry name" value="T2SS_protein-GspI"/>
</dbReference>
<gene>
    <name evidence="9" type="ORF">ABB25_13745</name>
</gene>
<evidence type="ECO:0000313" key="10">
    <source>
        <dbReference type="Proteomes" id="UP000051254"/>
    </source>
</evidence>
<dbReference type="Pfam" id="PF07963">
    <property type="entry name" value="N_methyl"/>
    <property type="match status" value="1"/>
</dbReference>
<evidence type="ECO:0000256" key="7">
    <source>
        <dbReference type="ARBA" id="ARBA00022989"/>
    </source>
</evidence>
<dbReference type="PANTHER" id="PTHR38779">
    <property type="entry name" value="TYPE II SECRETION SYSTEM PROTEIN I-RELATED"/>
    <property type="match status" value="1"/>
</dbReference>
<protein>
    <submittedName>
        <fullName evidence="9">General secretion pathway protein GspI</fullName>
    </submittedName>
</protein>
<evidence type="ECO:0000256" key="8">
    <source>
        <dbReference type="ARBA" id="ARBA00023136"/>
    </source>
</evidence>
<dbReference type="PATRIC" id="fig|266128.3.peg.1879"/>
<proteinExistence type="inferred from homology"/>
<dbReference type="GO" id="GO:0015628">
    <property type="term" value="P:protein secretion by the type II secretion system"/>
    <property type="evidence" value="ECO:0007669"/>
    <property type="project" value="InterPro"/>
</dbReference>
<dbReference type="PANTHER" id="PTHR38779:SF2">
    <property type="entry name" value="TYPE II SECRETION SYSTEM PROTEIN I-RELATED"/>
    <property type="match status" value="1"/>
</dbReference>
<comment type="caution">
    <text evidence="9">The sequence shown here is derived from an EMBL/GenBank/DDBJ whole genome shotgun (WGS) entry which is preliminary data.</text>
</comment>
<evidence type="ECO:0000256" key="1">
    <source>
        <dbReference type="ARBA" id="ARBA00004377"/>
    </source>
</evidence>
<dbReference type="OrthoDB" id="7864109at2"/>
<evidence type="ECO:0000256" key="3">
    <source>
        <dbReference type="ARBA" id="ARBA00022475"/>
    </source>
</evidence>
<dbReference type="PROSITE" id="PS00409">
    <property type="entry name" value="PROKAR_NTER_METHYL"/>
    <property type="match status" value="1"/>
</dbReference>
<dbReference type="STRING" id="266128.ABB25_13745"/>
<keyword evidence="7" id="KW-1133">Transmembrane helix</keyword>
<keyword evidence="6" id="KW-0812">Transmembrane</keyword>
<dbReference type="EMBL" id="LDJH01000031">
    <property type="protein sequence ID" value="KRG54585.1"/>
    <property type="molecule type" value="Genomic_DNA"/>
</dbReference>
<keyword evidence="5" id="KW-0997">Cell inner membrane</keyword>
<name>A0A0R0BBK8_9GAMM</name>
<keyword evidence="10" id="KW-1185">Reference proteome</keyword>
<comment type="similarity">
    <text evidence="2">Belongs to the GSP I family.</text>
</comment>
<keyword evidence="8" id="KW-0472">Membrane</keyword>
<dbReference type="GO" id="GO:0005886">
    <property type="term" value="C:plasma membrane"/>
    <property type="evidence" value="ECO:0007669"/>
    <property type="project" value="UniProtKB-SubCell"/>
</dbReference>
<evidence type="ECO:0000256" key="4">
    <source>
        <dbReference type="ARBA" id="ARBA00022481"/>
    </source>
</evidence>
<keyword evidence="4" id="KW-0488">Methylation</keyword>
<evidence type="ECO:0000313" key="9">
    <source>
        <dbReference type="EMBL" id="KRG54585.1"/>
    </source>
</evidence>